<evidence type="ECO:0000256" key="1">
    <source>
        <dbReference type="ARBA" id="ARBA00004651"/>
    </source>
</evidence>
<feature type="transmembrane region" description="Helical" evidence="7">
    <location>
        <begin position="567"/>
        <end position="588"/>
    </location>
</feature>
<keyword evidence="3 7" id="KW-0812">Transmembrane</keyword>
<feature type="transmembrane region" description="Helical" evidence="7">
    <location>
        <begin position="328"/>
        <end position="350"/>
    </location>
</feature>
<feature type="transmembrane region" description="Helical" evidence="7">
    <location>
        <begin position="30"/>
        <end position="51"/>
    </location>
</feature>
<dbReference type="GO" id="GO:0005886">
    <property type="term" value="C:plasma membrane"/>
    <property type="evidence" value="ECO:0007669"/>
    <property type="project" value="UniProtKB-SubCell"/>
</dbReference>
<comment type="subcellular location">
    <subcellularLocation>
        <location evidence="1">Cell membrane</location>
        <topology evidence="1">Multi-pass membrane protein</topology>
    </subcellularLocation>
</comment>
<evidence type="ECO:0000256" key="2">
    <source>
        <dbReference type="ARBA" id="ARBA00022475"/>
    </source>
</evidence>
<evidence type="ECO:0000256" key="4">
    <source>
        <dbReference type="ARBA" id="ARBA00022989"/>
    </source>
</evidence>
<organism evidence="8 9">
    <name type="scientific">Pseudonocardia autotrophica</name>
    <name type="common">Amycolata autotrophica</name>
    <name type="synonym">Nocardia autotrophica</name>
    <dbReference type="NCBI Taxonomy" id="2074"/>
    <lineage>
        <taxon>Bacteria</taxon>
        <taxon>Bacillati</taxon>
        <taxon>Actinomycetota</taxon>
        <taxon>Actinomycetes</taxon>
        <taxon>Pseudonocardiales</taxon>
        <taxon>Pseudonocardiaceae</taxon>
        <taxon>Pseudonocardia</taxon>
    </lineage>
</organism>
<feature type="transmembrane region" description="Helical" evidence="7">
    <location>
        <begin position="619"/>
        <end position="640"/>
    </location>
</feature>
<keyword evidence="5 7" id="KW-0472">Membrane</keyword>
<keyword evidence="2" id="KW-1003">Cell membrane</keyword>
<proteinExistence type="predicted"/>
<dbReference type="STRING" id="2074.BG845_01532"/>
<feature type="transmembrane region" description="Helical" evidence="7">
    <location>
        <begin position="453"/>
        <end position="473"/>
    </location>
</feature>
<feature type="transmembrane region" description="Helical" evidence="7">
    <location>
        <begin position="224"/>
        <end position="242"/>
    </location>
</feature>
<feature type="transmembrane region" description="Helical" evidence="7">
    <location>
        <begin position="291"/>
        <end position="316"/>
    </location>
</feature>
<feature type="transmembrane region" description="Helical" evidence="7">
    <location>
        <begin position="420"/>
        <end position="441"/>
    </location>
</feature>
<dbReference type="EMBL" id="MIGB01000006">
    <property type="protein sequence ID" value="OSY42036.1"/>
    <property type="molecule type" value="Genomic_DNA"/>
</dbReference>
<name>A0A1Y2N3I0_PSEAH</name>
<dbReference type="AlphaFoldDB" id="A0A1Y2N3I0"/>
<evidence type="ECO:0000256" key="5">
    <source>
        <dbReference type="ARBA" id="ARBA00023136"/>
    </source>
</evidence>
<feature type="transmembrane region" description="Helical" evidence="7">
    <location>
        <begin position="119"/>
        <end position="136"/>
    </location>
</feature>
<protein>
    <submittedName>
        <fullName evidence="8">Cytochrome c oxidase caa3 assembly factor (Caa3_CtaG)</fullName>
    </submittedName>
</protein>
<dbReference type="Proteomes" id="UP000194360">
    <property type="component" value="Unassembled WGS sequence"/>
</dbReference>
<feature type="transmembrane region" description="Helical" evidence="7">
    <location>
        <begin position="166"/>
        <end position="186"/>
    </location>
</feature>
<evidence type="ECO:0000256" key="3">
    <source>
        <dbReference type="ARBA" id="ARBA00022692"/>
    </source>
</evidence>
<feature type="transmembrane region" description="Helical" evidence="7">
    <location>
        <begin position="193"/>
        <end position="212"/>
    </location>
</feature>
<dbReference type="Pfam" id="PF09678">
    <property type="entry name" value="Caa3_CtaG"/>
    <property type="match status" value="1"/>
</dbReference>
<reference evidence="8 9" key="1">
    <citation type="submission" date="2016-09" db="EMBL/GenBank/DDBJ databases">
        <title>Pseudonocardia autotrophica DSM535, a candidate organism with high potential of specific P450 cytochromes.</title>
        <authorList>
            <person name="Grumaz C."/>
            <person name="Vainshtein Y."/>
            <person name="Kirstahler P."/>
            <person name="Sohn K."/>
        </authorList>
    </citation>
    <scope>NUCLEOTIDE SEQUENCE [LARGE SCALE GENOMIC DNA]</scope>
    <source>
        <strain evidence="8 9">DSM 535</strain>
    </source>
</reference>
<feature type="transmembrane region" description="Helical" evidence="7">
    <location>
        <begin position="71"/>
        <end position="98"/>
    </location>
</feature>
<feature type="transmembrane region" description="Helical" evidence="7">
    <location>
        <begin position="538"/>
        <end position="555"/>
    </location>
</feature>
<feature type="transmembrane region" description="Helical" evidence="7">
    <location>
        <begin position="507"/>
        <end position="526"/>
    </location>
</feature>
<evidence type="ECO:0000313" key="8">
    <source>
        <dbReference type="EMBL" id="OSY42036.1"/>
    </source>
</evidence>
<comment type="caution">
    <text evidence="8">The sequence shown here is derived from an EMBL/GenBank/DDBJ whole genome shotgun (WGS) entry which is preliminary data.</text>
</comment>
<evidence type="ECO:0000313" key="9">
    <source>
        <dbReference type="Proteomes" id="UP000194360"/>
    </source>
</evidence>
<sequence length="676" mass="70294">MSASTEPAAATARPDTGEGTGRRGRDLRPFTTAMTLLLVAVCGGVAVGLTLGDDGYWGQGGLPVPDDVIRIGTVLARVATVAGMALAAGSLLVAGFVAAPQTSGTVDVHGYRALRRGGLAALLGGVAGIVAGWLSVADMSGTALGDLASAGPFGWLGAAATLNEPMGWTLAGLVLLLVAAGAGYVLNWKATAALGVLAAASALFPAAVHPAATGMAHDWSGDGVMLRTVSGVVFLGVAAALAAHRIHGGPLTGTPGRRGRAVLIGAGSVYLVGEIVFQVVVVWNGPWAGSAYATTVAASAVLLALLVAGTAVLARALSSTRPDSAGRLLPVLAVAGALVAALGVAGTRLVPPRFLVRPDSALETLIGWNVDRPFSALTLLVEWRWNIVFGTGALLLAALYALGVRQLASRGVRWPVGRTWAWMLGCAALLLATSSGLGFYSPAMFSVHMISHMTLNMLTPILLSLGGAVTLALRVLRPAGRGNPPGPREWLLALVHSRVARVLTHPGCAAVLFVGSFYVLYFTSLFDGALRFHWTHQLMNLHFVLVGYLFFWPLIGVDSAPHKLPHLGRLAVLLATMPFHAFFGIAVMSSSNVLGQNFYAQVGLPWLDLAADQSVGGGIAWATGELPMLLVMVTLVVQWSRDDSREAVRKDRQAVRDDDAELKAYNEMLAKLRKGD</sequence>
<gene>
    <name evidence="8" type="ORF">BG845_01532</name>
</gene>
<evidence type="ECO:0000256" key="7">
    <source>
        <dbReference type="SAM" id="Phobius"/>
    </source>
</evidence>
<keyword evidence="9" id="KW-1185">Reference proteome</keyword>
<dbReference type="RefSeq" id="WP_085911839.1">
    <property type="nucleotide sequence ID" value="NZ_AP018920.1"/>
</dbReference>
<dbReference type="InterPro" id="IPR019108">
    <property type="entry name" value="Caa3_assmbl_CtaG-rel"/>
</dbReference>
<feature type="region of interest" description="Disordered" evidence="6">
    <location>
        <begin position="1"/>
        <end position="25"/>
    </location>
</feature>
<feature type="transmembrane region" description="Helical" evidence="7">
    <location>
        <begin position="262"/>
        <end position="285"/>
    </location>
</feature>
<evidence type="ECO:0000256" key="6">
    <source>
        <dbReference type="SAM" id="MobiDB-lite"/>
    </source>
</evidence>
<accession>A0A1Y2N3I0</accession>
<dbReference type="OrthoDB" id="5241646at2"/>
<keyword evidence="4 7" id="KW-1133">Transmembrane helix</keyword>
<feature type="transmembrane region" description="Helical" evidence="7">
    <location>
        <begin position="387"/>
        <end position="408"/>
    </location>
</feature>